<dbReference type="Proteomes" id="UP000747399">
    <property type="component" value="Unassembled WGS sequence"/>
</dbReference>
<keyword evidence="3" id="KW-1185">Reference proteome</keyword>
<feature type="region of interest" description="Disordered" evidence="1">
    <location>
        <begin position="1"/>
        <end position="22"/>
    </location>
</feature>
<evidence type="ECO:0000313" key="3">
    <source>
        <dbReference type="Proteomes" id="UP000747399"/>
    </source>
</evidence>
<name>A0A8J4EWW5_9CHLO</name>
<organism evidence="2 3">
    <name type="scientific">Volvox africanus</name>
    <dbReference type="NCBI Taxonomy" id="51714"/>
    <lineage>
        <taxon>Eukaryota</taxon>
        <taxon>Viridiplantae</taxon>
        <taxon>Chlorophyta</taxon>
        <taxon>core chlorophytes</taxon>
        <taxon>Chlorophyceae</taxon>
        <taxon>CS clade</taxon>
        <taxon>Chlamydomonadales</taxon>
        <taxon>Volvocaceae</taxon>
        <taxon>Volvox</taxon>
    </lineage>
</organism>
<feature type="region of interest" description="Disordered" evidence="1">
    <location>
        <begin position="239"/>
        <end position="364"/>
    </location>
</feature>
<feature type="compositionally biased region" description="Low complexity" evidence="1">
    <location>
        <begin position="98"/>
        <end position="112"/>
    </location>
</feature>
<evidence type="ECO:0000313" key="2">
    <source>
        <dbReference type="EMBL" id="GIL51351.1"/>
    </source>
</evidence>
<dbReference type="EMBL" id="BNCO01000010">
    <property type="protein sequence ID" value="GIL51351.1"/>
    <property type="molecule type" value="Genomic_DNA"/>
</dbReference>
<reference evidence="2" key="1">
    <citation type="journal article" date="2021" name="Proc. Natl. Acad. Sci. U.S.A.">
        <title>Three genomes in the algal genus Volvox reveal the fate of a haploid sex-determining region after a transition to homothallism.</title>
        <authorList>
            <person name="Yamamoto K."/>
            <person name="Hamaji T."/>
            <person name="Kawai-Toyooka H."/>
            <person name="Matsuzaki R."/>
            <person name="Takahashi F."/>
            <person name="Nishimura Y."/>
            <person name="Kawachi M."/>
            <person name="Noguchi H."/>
            <person name="Minakuchi Y."/>
            <person name="Umen J.G."/>
            <person name="Toyoda A."/>
            <person name="Nozaki H."/>
        </authorList>
    </citation>
    <scope>NUCLEOTIDE SEQUENCE</scope>
    <source>
        <strain evidence="2">NIES-3780</strain>
    </source>
</reference>
<feature type="compositionally biased region" description="Acidic residues" evidence="1">
    <location>
        <begin position="271"/>
        <end position="310"/>
    </location>
</feature>
<proteinExistence type="predicted"/>
<comment type="caution">
    <text evidence="2">The sequence shown here is derived from an EMBL/GenBank/DDBJ whole genome shotgun (WGS) entry which is preliminary data.</text>
</comment>
<feature type="compositionally biased region" description="Low complexity" evidence="1">
    <location>
        <begin position="83"/>
        <end position="93"/>
    </location>
</feature>
<gene>
    <name evidence="2" type="ORF">Vafri_7357</name>
</gene>
<feature type="compositionally biased region" description="Acidic residues" evidence="1">
    <location>
        <begin position="355"/>
        <end position="364"/>
    </location>
</feature>
<dbReference type="AlphaFoldDB" id="A0A8J4EWW5"/>
<protein>
    <submittedName>
        <fullName evidence="2">Uncharacterized protein</fullName>
    </submittedName>
</protein>
<accession>A0A8J4EWW5</accession>
<feature type="region of interest" description="Disordered" evidence="1">
    <location>
        <begin position="98"/>
        <end position="117"/>
    </location>
</feature>
<feature type="region of interest" description="Disordered" evidence="1">
    <location>
        <begin position="56"/>
        <end position="93"/>
    </location>
</feature>
<sequence length="364" mass="37026">MLSYLHHHGPQEAPPSADASRCSEKTGWFVNATLQRMQAAVQQRFLQLMERMAPPGVGSGATGAEPSGEGQAAAAVKGGGGAPSTSEAAGAAGAARRGSGAAAAGPTSTAAAGDGGDGDVEMLDASAAEVAATRAVQQRFGAATTAAAATRGRGGGASGAAAADEALRALMAQMNLRGLSTASGENDVIGVAGLFGSDDEGDDFQLLDEQEDQDDVDGRVMDYAEEDEVAAVAQMRNAAGAGADTSGGRDDGGGGGGETSRRGQGATRDAEDADDSAFESEYDIGMGDEYEEDDDDNADEQEEEEEEEDGAGGVRRLSSLGRQMYRDGTYGRVTVPFDGSMSERRFDNGGGMFGTEDDGEDEPY</sequence>
<evidence type="ECO:0000256" key="1">
    <source>
        <dbReference type="SAM" id="MobiDB-lite"/>
    </source>
</evidence>